<dbReference type="KEGG" id="prz:GZH47_31735"/>
<sequence>MRIEALDMVNPEHTLRNLRAEISELDKFLENVQGKIDYLRISSMLDVPIRVVERDEERLATLKSELAHSGGKPVLHDLAPLLEKKVGLRFAYDERFREFKALKEKPLPQAGDRCPSCNHAHTEADAMAELSARRSRLLELHQECEALKEQRYQLAAEVEWCNSENAVATAVYEAERGNAIEAKQAEIDALSLIVAERTQKLRMAADLEQQHEVYGESVTERDEKKVDVQAVKNFMLQYAEMQVDYVNTFLNLARIQLFKYVGATGELTLDFTILYGEERTEYKSLSTSEKIRCSIEMAGLLNRLQNRSYPVYIDNAESIEDFDAPATQYFVASVVPKAALFSEIVA</sequence>
<evidence type="ECO:0000313" key="3">
    <source>
        <dbReference type="Proteomes" id="UP000479114"/>
    </source>
</evidence>
<dbReference type="Proteomes" id="UP000479114">
    <property type="component" value="Plasmid unnamed1"/>
</dbReference>
<accession>A0A6C0PAE5</accession>
<organism evidence="2 3">
    <name type="scientific">Paenibacillus rhizovicinus</name>
    <dbReference type="NCBI Taxonomy" id="2704463"/>
    <lineage>
        <taxon>Bacteria</taxon>
        <taxon>Bacillati</taxon>
        <taxon>Bacillota</taxon>
        <taxon>Bacilli</taxon>
        <taxon>Bacillales</taxon>
        <taxon>Paenibacillaceae</taxon>
        <taxon>Paenibacillus</taxon>
    </lineage>
</organism>
<keyword evidence="1" id="KW-0175">Coiled coil</keyword>
<proteinExistence type="predicted"/>
<dbReference type="EMBL" id="CP048287">
    <property type="protein sequence ID" value="QHW35469.1"/>
    <property type="molecule type" value="Genomic_DNA"/>
</dbReference>
<keyword evidence="3" id="KW-1185">Reference proteome</keyword>
<evidence type="ECO:0000313" key="2">
    <source>
        <dbReference type="EMBL" id="QHW35469.1"/>
    </source>
</evidence>
<dbReference type="RefSeq" id="WP_162645615.1">
    <property type="nucleotide sequence ID" value="NZ_CP048287.1"/>
</dbReference>
<evidence type="ECO:0000256" key="1">
    <source>
        <dbReference type="SAM" id="Coils"/>
    </source>
</evidence>
<geneLocation type="plasmid" evidence="2 3">
    <name>unnamed1</name>
</geneLocation>
<dbReference type="AlphaFoldDB" id="A0A6C0PAE5"/>
<keyword evidence="2" id="KW-0614">Plasmid</keyword>
<gene>
    <name evidence="2" type="ORF">GZH47_31735</name>
</gene>
<reference evidence="2 3" key="1">
    <citation type="submission" date="2020-02" db="EMBL/GenBank/DDBJ databases">
        <title>Paenibacillus sp. nov., isolated from rhizosphere soil of tomato.</title>
        <authorList>
            <person name="Weon H.-Y."/>
            <person name="Lee S.A."/>
        </authorList>
    </citation>
    <scope>NUCLEOTIDE SEQUENCE [LARGE SCALE GENOMIC DNA]</scope>
    <source>
        <strain evidence="2 3">14171R-81</strain>
        <plasmid evidence="2 3">unnamed1</plasmid>
    </source>
</reference>
<name>A0A6C0PAE5_9BACL</name>
<protein>
    <submittedName>
        <fullName evidence="2">Uncharacterized protein</fullName>
    </submittedName>
</protein>
<feature type="coiled-coil region" evidence="1">
    <location>
        <begin position="130"/>
        <end position="157"/>
    </location>
</feature>